<dbReference type="EMBL" id="BLAL01000165">
    <property type="protein sequence ID" value="GES87422.1"/>
    <property type="molecule type" value="Genomic_DNA"/>
</dbReference>
<feature type="domain" description="Integrase catalytic" evidence="1">
    <location>
        <begin position="327"/>
        <end position="494"/>
    </location>
</feature>
<dbReference type="Gene3D" id="3.30.420.10">
    <property type="entry name" value="Ribonuclease H-like superfamily/Ribonuclease H"/>
    <property type="match status" value="1"/>
</dbReference>
<dbReference type="Pfam" id="PF17921">
    <property type="entry name" value="Integrase_H2C2"/>
    <property type="match status" value="1"/>
</dbReference>
<dbReference type="GO" id="GO:0005634">
    <property type="term" value="C:nucleus"/>
    <property type="evidence" value="ECO:0007669"/>
    <property type="project" value="UniProtKB-ARBA"/>
</dbReference>
<dbReference type="SUPFAM" id="SSF53098">
    <property type="entry name" value="Ribonuclease H-like"/>
    <property type="match status" value="1"/>
</dbReference>
<dbReference type="InterPro" id="IPR012337">
    <property type="entry name" value="RNaseH-like_sf"/>
</dbReference>
<dbReference type="OrthoDB" id="5592268at2759"/>
<dbReference type="PANTHER" id="PTHR37984:SF5">
    <property type="entry name" value="PROTEIN NYNRIN-LIKE"/>
    <property type="match status" value="1"/>
</dbReference>
<protein>
    <submittedName>
        <fullName evidence="2">DDE-type integrase/transposase/recombinase</fullName>
    </submittedName>
</protein>
<accession>A0A8H3LJR5</accession>
<proteinExistence type="predicted"/>
<name>A0A8H3LJR5_9GLOM</name>
<dbReference type="InterPro" id="IPR001584">
    <property type="entry name" value="Integrase_cat-core"/>
</dbReference>
<dbReference type="InterPro" id="IPR027417">
    <property type="entry name" value="P-loop_NTPase"/>
</dbReference>
<dbReference type="SUPFAM" id="SSF52540">
    <property type="entry name" value="P-loop containing nucleoside triphosphate hydrolases"/>
    <property type="match status" value="1"/>
</dbReference>
<dbReference type="Pfam" id="PF00665">
    <property type="entry name" value="rve"/>
    <property type="match status" value="1"/>
</dbReference>
<dbReference type="PROSITE" id="PS50994">
    <property type="entry name" value="INTEGRASE"/>
    <property type="match status" value="1"/>
</dbReference>
<dbReference type="InterPro" id="IPR036397">
    <property type="entry name" value="RNaseH_sf"/>
</dbReference>
<dbReference type="AlphaFoldDB" id="A0A8H3LJR5"/>
<sequence length="603" mass="72545">MFSDILKGLMNTKIPKRRRARWVIELQQYDFEIIHRSGKENKNANVLLRLRYGKNINRGEILSENEQEIEIGIIEMENKQLRYVKYDDKWHNSKYVKGQKWKDVKKFTKEPQVIIIDRVNGVGKSTVVENIVKNLKQEGKKITKSFDRGLITPYGNHKMKEEIFKYKDIIDNAIVVFLENNRCWENYIGRENKKGDEGHKTSYKTLDKESYREMVEKFQINQHLYENVEKYKKVKIENNKENDKLYRVNKGKERLVIRRYEFEGLLYMMHYHELSEHFGINATYKKIKEKYYWKNMFEDIKVYVKTCDSYQRKGKPDKKNELFLIKIKREPFYQIGIDFVGLLLVTERKNRYIIVAINYFTKWLEARAIEKDNAETVAEFIYEEIICRHGYPQKVISDRGLHFNNKTIEELMKKFNIRHKLSTSYHLQTNGLVKRFNRTLCEALAKLGGNNEWDKKMHQREVRLPTDEPNKKKDESRIDQLLIELPNMKLKAKSKIEESQKKQKDYYDKRNSKRETYQIRDKVLKYNAAKEKQWSGKLEEKWIGSYYIHEILMNGFYKIKELNGRVLKTPINGNLLKKYYDRENFEPMVIICKDTNFSEEDSL</sequence>
<dbReference type="Gene3D" id="1.10.340.70">
    <property type="match status" value="1"/>
</dbReference>
<evidence type="ECO:0000313" key="2">
    <source>
        <dbReference type="EMBL" id="GES87422.1"/>
    </source>
</evidence>
<reference evidence="2" key="1">
    <citation type="submission" date="2019-10" db="EMBL/GenBank/DDBJ databases">
        <title>Conservation and host-specific expression of non-tandemly repeated heterogenous ribosome RNA gene in arbuscular mycorrhizal fungi.</title>
        <authorList>
            <person name="Maeda T."/>
            <person name="Kobayashi Y."/>
            <person name="Nakagawa T."/>
            <person name="Ezawa T."/>
            <person name="Yamaguchi K."/>
            <person name="Bino T."/>
            <person name="Nishimoto Y."/>
            <person name="Shigenobu S."/>
            <person name="Kawaguchi M."/>
        </authorList>
    </citation>
    <scope>NUCLEOTIDE SEQUENCE</scope>
    <source>
        <strain evidence="2">HR1</strain>
    </source>
</reference>
<dbReference type="Proteomes" id="UP000615446">
    <property type="component" value="Unassembled WGS sequence"/>
</dbReference>
<dbReference type="PANTHER" id="PTHR37984">
    <property type="entry name" value="PROTEIN CBG26694"/>
    <property type="match status" value="1"/>
</dbReference>
<dbReference type="GO" id="GO:0003676">
    <property type="term" value="F:nucleic acid binding"/>
    <property type="evidence" value="ECO:0007669"/>
    <property type="project" value="InterPro"/>
</dbReference>
<dbReference type="InterPro" id="IPR050951">
    <property type="entry name" value="Retrovirus_Pol_polyprotein"/>
</dbReference>
<organism evidence="2 3">
    <name type="scientific">Rhizophagus clarus</name>
    <dbReference type="NCBI Taxonomy" id="94130"/>
    <lineage>
        <taxon>Eukaryota</taxon>
        <taxon>Fungi</taxon>
        <taxon>Fungi incertae sedis</taxon>
        <taxon>Mucoromycota</taxon>
        <taxon>Glomeromycotina</taxon>
        <taxon>Glomeromycetes</taxon>
        <taxon>Glomerales</taxon>
        <taxon>Glomeraceae</taxon>
        <taxon>Rhizophagus</taxon>
    </lineage>
</organism>
<comment type="caution">
    <text evidence="2">The sequence shown here is derived from an EMBL/GenBank/DDBJ whole genome shotgun (WGS) entry which is preliminary data.</text>
</comment>
<evidence type="ECO:0000259" key="1">
    <source>
        <dbReference type="PROSITE" id="PS50994"/>
    </source>
</evidence>
<evidence type="ECO:0000313" key="3">
    <source>
        <dbReference type="Proteomes" id="UP000615446"/>
    </source>
</evidence>
<gene>
    <name evidence="2" type="ORF">RCL2_001441300</name>
</gene>
<dbReference type="InterPro" id="IPR041588">
    <property type="entry name" value="Integrase_H2C2"/>
</dbReference>
<dbReference type="GO" id="GO:0015074">
    <property type="term" value="P:DNA integration"/>
    <property type="evidence" value="ECO:0007669"/>
    <property type="project" value="InterPro"/>
</dbReference>